<feature type="domain" description="HTH gntR-type" evidence="4">
    <location>
        <begin position="73"/>
        <end position="141"/>
    </location>
</feature>
<gene>
    <name evidence="5" type="ORF">EB834_06535</name>
</gene>
<dbReference type="AlphaFoldDB" id="A0A4Z0KP57"/>
<dbReference type="SUPFAM" id="SSF46785">
    <property type="entry name" value="Winged helix' DNA-binding domain"/>
    <property type="match status" value="1"/>
</dbReference>
<accession>A0A4Z0KP57</accession>
<evidence type="ECO:0000256" key="1">
    <source>
        <dbReference type="ARBA" id="ARBA00023015"/>
    </source>
</evidence>
<evidence type="ECO:0000256" key="2">
    <source>
        <dbReference type="ARBA" id="ARBA00023125"/>
    </source>
</evidence>
<evidence type="ECO:0000259" key="4">
    <source>
        <dbReference type="PROSITE" id="PS50949"/>
    </source>
</evidence>
<sequence length="395" mass="43132">MFCICRRGDTATLLHSIGSHIALTALAAGINSARIATLHQCVWVYHITMTEQSSPQEVRDPWRSIRVDPETHVALWVQLKTQIQYLITTGAVDAHVKLPAVRTFANDLGIAVDTVRKAYEALQPSGLVRTVHGRGTFTFRPGEDDDQTSASQLEWNRVDHALLELAHSGVDLLGSGTRIAQRLSLLREGAGAVFVGVGASTERYAREISNALNLELPVRSVTLDDLRRNTADLANATYAICLVGHRNEVDNLLDGRPMRVLSITSSLPAGLLDPVPVSNNGNRVLLVARPETYANYLSIIRDQRPDLTDIDFVPDSDEDLLRERLDGADVVLHTSVAASIVARNATESHRLIELRHAAGTQSLNAIRDTFNADLSLLHELISPTTIAQAAPTQAH</sequence>
<dbReference type="SMART" id="SM00345">
    <property type="entry name" value="HTH_GNTR"/>
    <property type="match status" value="1"/>
</dbReference>
<dbReference type="GO" id="GO:0003677">
    <property type="term" value="F:DNA binding"/>
    <property type="evidence" value="ECO:0007669"/>
    <property type="project" value="UniProtKB-KW"/>
</dbReference>
<dbReference type="InterPro" id="IPR036390">
    <property type="entry name" value="WH_DNA-bd_sf"/>
</dbReference>
<organism evidence="5 6">
    <name type="scientific">Brevibacterium aurantiacum</name>
    <dbReference type="NCBI Taxonomy" id="273384"/>
    <lineage>
        <taxon>Bacteria</taxon>
        <taxon>Bacillati</taxon>
        <taxon>Actinomycetota</taxon>
        <taxon>Actinomycetes</taxon>
        <taxon>Micrococcales</taxon>
        <taxon>Brevibacteriaceae</taxon>
        <taxon>Brevibacterium</taxon>
    </lineage>
</organism>
<dbReference type="Pfam" id="PF00392">
    <property type="entry name" value="GntR"/>
    <property type="match status" value="1"/>
</dbReference>
<dbReference type="PANTHER" id="PTHR38445">
    <property type="entry name" value="HTH-TYPE TRANSCRIPTIONAL REPRESSOR YTRA"/>
    <property type="match status" value="1"/>
</dbReference>
<proteinExistence type="predicted"/>
<dbReference type="InterPro" id="IPR036388">
    <property type="entry name" value="WH-like_DNA-bd_sf"/>
</dbReference>
<dbReference type="InterPro" id="IPR000524">
    <property type="entry name" value="Tscrpt_reg_HTH_GntR"/>
</dbReference>
<keyword evidence="3" id="KW-0804">Transcription</keyword>
<dbReference type="Proteomes" id="UP000297736">
    <property type="component" value="Unassembled WGS sequence"/>
</dbReference>
<dbReference type="CDD" id="cd07377">
    <property type="entry name" value="WHTH_GntR"/>
    <property type="match status" value="1"/>
</dbReference>
<evidence type="ECO:0000313" key="6">
    <source>
        <dbReference type="Proteomes" id="UP000297736"/>
    </source>
</evidence>
<keyword evidence="1" id="KW-0805">Transcription regulation</keyword>
<dbReference type="GO" id="GO:0003700">
    <property type="term" value="F:DNA-binding transcription factor activity"/>
    <property type="evidence" value="ECO:0007669"/>
    <property type="project" value="InterPro"/>
</dbReference>
<evidence type="ECO:0000313" key="5">
    <source>
        <dbReference type="EMBL" id="TGD39399.1"/>
    </source>
</evidence>
<protein>
    <submittedName>
        <fullName evidence="5">GntR family transcriptional regulator</fullName>
    </submittedName>
</protein>
<dbReference type="PANTHER" id="PTHR38445:SF9">
    <property type="entry name" value="HTH-TYPE TRANSCRIPTIONAL REPRESSOR YTRA"/>
    <property type="match status" value="1"/>
</dbReference>
<keyword evidence="2" id="KW-0238">DNA-binding</keyword>
<dbReference type="EMBL" id="RHFF01000005">
    <property type="protein sequence ID" value="TGD39399.1"/>
    <property type="molecule type" value="Genomic_DNA"/>
</dbReference>
<name>A0A4Z0KP57_BREAU</name>
<comment type="caution">
    <text evidence="5">The sequence shown here is derived from an EMBL/GenBank/DDBJ whole genome shotgun (WGS) entry which is preliminary data.</text>
</comment>
<dbReference type="PROSITE" id="PS50949">
    <property type="entry name" value="HTH_GNTR"/>
    <property type="match status" value="1"/>
</dbReference>
<dbReference type="Gene3D" id="1.10.10.10">
    <property type="entry name" value="Winged helix-like DNA-binding domain superfamily/Winged helix DNA-binding domain"/>
    <property type="match status" value="1"/>
</dbReference>
<evidence type="ECO:0000256" key="3">
    <source>
        <dbReference type="ARBA" id="ARBA00023163"/>
    </source>
</evidence>
<reference evidence="5 6" key="1">
    <citation type="submission" date="2018-10" db="EMBL/GenBank/DDBJ databases">
        <title>Brevibacterium genomes from Austrain hard cheese rinds.</title>
        <authorList>
            <person name="Anast J.M."/>
            <person name="Dzieciol M."/>
            <person name="Schultz D.L."/>
            <person name="Mann E."/>
            <person name="Wagner M."/>
            <person name="Schmitz-Esser S."/>
        </authorList>
    </citation>
    <scope>NUCLEOTIDE SEQUENCE [LARGE SCALE GENOMIC DNA]</scope>
    <source>
        <strain evidence="5 6">L261</strain>
    </source>
</reference>